<dbReference type="Proteomes" id="UP000051017">
    <property type="component" value="Unassembled WGS sequence"/>
</dbReference>
<feature type="domain" description="Nitroreductase" evidence="8">
    <location>
        <begin position="10"/>
        <end position="165"/>
    </location>
</feature>
<proteinExistence type="inferred from homology"/>
<evidence type="ECO:0000256" key="6">
    <source>
        <dbReference type="ARBA" id="ARBA00023002"/>
    </source>
</evidence>
<comment type="caution">
    <text evidence="9">The sequence shown here is derived from an EMBL/GenBank/DDBJ whole genome shotgun (WGS) entry which is preliminary data.</text>
</comment>
<dbReference type="AlphaFoldDB" id="A0A0R2QIQ9"/>
<dbReference type="GO" id="GO:0016491">
    <property type="term" value="F:oxidoreductase activity"/>
    <property type="evidence" value="ECO:0007669"/>
    <property type="project" value="UniProtKB-KW"/>
</dbReference>
<dbReference type="InterPro" id="IPR029479">
    <property type="entry name" value="Nitroreductase"/>
</dbReference>
<dbReference type="InterPro" id="IPR000415">
    <property type="entry name" value="Nitroreductase-like"/>
</dbReference>
<evidence type="ECO:0000256" key="4">
    <source>
        <dbReference type="ARBA" id="ARBA00022643"/>
    </source>
</evidence>
<sequence length="184" mass="20204">MKFDDFAQLVRTRRSQLIVDQERDVEIDLINQLCSVATWAPNHQQTWPWVFGVFTGESRRGLSNATADAMQRNGDSEMKVTKTRTKYLRAPVVVVVGSAPGESALQNEENRDAVAAGIQNMLLGATALGLSSFWSSCPKGCNDDVARHCGFASGTHVTAMLYIGWPTKTLPAIERPAPAITYFN</sequence>
<reference evidence="9 10" key="1">
    <citation type="submission" date="2015-10" db="EMBL/GenBank/DDBJ databases">
        <title>Metagenome-Assembled Genomes uncover a global brackish microbiome.</title>
        <authorList>
            <person name="Hugerth L.W."/>
            <person name="Larsson J."/>
            <person name="Alneberg J."/>
            <person name="Lindh M.V."/>
            <person name="Legrand C."/>
            <person name="Pinhassi J."/>
            <person name="Andersson A.F."/>
        </authorList>
    </citation>
    <scope>NUCLEOTIDE SEQUENCE [LARGE SCALE GENOMIC DNA]</scope>
    <source>
        <strain evidence="9">BACL6 MAG-120924-bin43</strain>
    </source>
</reference>
<dbReference type="InterPro" id="IPR052530">
    <property type="entry name" value="NAD(P)H_nitroreductase"/>
</dbReference>
<dbReference type="PANTHER" id="PTHR43821">
    <property type="entry name" value="NAD(P)H NITROREDUCTASE YDJA-RELATED"/>
    <property type="match status" value="1"/>
</dbReference>
<keyword evidence="6" id="KW-0560">Oxidoreductase</keyword>
<evidence type="ECO:0000256" key="2">
    <source>
        <dbReference type="ARBA" id="ARBA00007118"/>
    </source>
</evidence>
<keyword evidence="7" id="KW-0520">NAD</keyword>
<evidence type="ECO:0000313" key="10">
    <source>
        <dbReference type="Proteomes" id="UP000051017"/>
    </source>
</evidence>
<keyword evidence="4" id="KW-0288">FMN</keyword>
<keyword evidence="5" id="KW-0521">NADP</keyword>
<keyword evidence="3" id="KW-0285">Flavoprotein</keyword>
<gene>
    <name evidence="9" type="ORF">ABR75_03080</name>
</gene>
<evidence type="ECO:0000256" key="1">
    <source>
        <dbReference type="ARBA" id="ARBA00001917"/>
    </source>
</evidence>
<dbReference type="SUPFAM" id="SSF55469">
    <property type="entry name" value="FMN-dependent nitroreductase-like"/>
    <property type="match status" value="1"/>
</dbReference>
<name>A0A0R2QIQ9_9ACTN</name>
<dbReference type="Pfam" id="PF00881">
    <property type="entry name" value="Nitroreductase"/>
    <property type="match status" value="1"/>
</dbReference>
<evidence type="ECO:0000256" key="7">
    <source>
        <dbReference type="ARBA" id="ARBA00023027"/>
    </source>
</evidence>
<dbReference type="CDD" id="cd02135">
    <property type="entry name" value="YdjA-like"/>
    <property type="match status" value="1"/>
</dbReference>
<comment type="cofactor">
    <cofactor evidence="1">
        <name>FMN</name>
        <dbReference type="ChEBI" id="CHEBI:58210"/>
    </cofactor>
</comment>
<organism evidence="9 10">
    <name type="scientific">Acidimicrobiia bacterium BACL6 MAG-120924-bin43</name>
    <dbReference type="NCBI Taxonomy" id="1655583"/>
    <lineage>
        <taxon>Bacteria</taxon>
        <taxon>Bacillati</taxon>
        <taxon>Actinomycetota</taxon>
        <taxon>Acidimicrobiia</taxon>
        <taxon>acIV cluster</taxon>
    </lineage>
</organism>
<dbReference type="EMBL" id="LIBJ01000054">
    <property type="protein sequence ID" value="KRO48914.1"/>
    <property type="molecule type" value="Genomic_DNA"/>
</dbReference>
<evidence type="ECO:0000256" key="5">
    <source>
        <dbReference type="ARBA" id="ARBA00022857"/>
    </source>
</evidence>
<dbReference type="Gene3D" id="3.40.109.10">
    <property type="entry name" value="NADH Oxidase"/>
    <property type="match status" value="1"/>
</dbReference>
<comment type="similarity">
    <text evidence="2">Belongs to the nitroreductase family.</text>
</comment>
<dbReference type="InterPro" id="IPR026021">
    <property type="entry name" value="YdjA-like"/>
</dbReference>
<evidence type="ECO:0000259" key="8">
    <source>
        <dbReference type="Pfam" id="PF00881"/>
    </source>
</evidence>
<evidence type="ECO:0000256" key="3">
    <source>
        <dbReference type="ARBA" id="ARBA00022630"/>
    </source>
</evidence>
<protein>
    <recommendedName>
        <fullName evidence="8">Nitroreductase domain-containing protein</fullName>
    </recommendedName>
</protein>
<evidence type="ECO:0000313" key="9">
    <source>
        <dbReference type="EMBL" id="KRO48914.1"/>
    </source>
</evidence>
<dbReference type="PANTHER" id="PTHR43821:SF1">
    <property type="entry name" value="NAD(P)H NITROREDUCTASE YDJA-RELATED"/>
    <property type="match status" value="1"/>
</dbReference>
<accession>A0A0R2QIQ9</accession>